<dbReference type="GO" id="GO:0001653">
    <property type="term" value="F:peptide receptor activity"/>
    <property type="evidence" value="ECO:0007669"/>
    <property type="project" value="TreeGrafter"/>
</dbReference>
<evidence type="ECO:0000256" key="15">
    <source>
        <dbReference type="SAM" id="MobiDB-lite"/>
    </source>
</evidence>
<reference evidence="19" key="1">
    <citation type="submission" date="2022-11" db="UniProtKB">
        <authorList>
            <consortium name="WormBaseParasite"/>
        </authorList>
    </citation>
    <scope>IDENTIFICATION</scope>
</reference>
<dbReference type="InterPro" id="IPR050401">
    <property type="entry name" value="Cyclic_nucleotide_synthase"/>
</dbReference>
<evidence type="ECO:0000256" key="11">
    <source>
        <dbReference type="ARBA" id="ARBA00023180"/>
    </source>
</evidence>
<evidence type="ECO:0000256" key="9">
    <source>
        <dbReference type="ARBA" id="ARBA00022989"/>
    </source>
</evidence>
<dbReference type="GO" id="GO:0035556">
    <property type="term" value="P:intracellular signal transduction"/>
    <property type="evidence" value="ECO:0007669"/>
    <property type="project" value="InterPro"/>
</dbReference>
<dbReference type="InterPro" id="IPR011645">
    <property type="entry name" value="HNOB_dom_associated"/>
</dbReference>
<proteinExistence type="predicted"/>
<evidence type="ECO:0000256" key="12">
    <source>
        <dbReference type="ARBA" id="ARBA00023239"/>
    </source>
</evidence>
<dbReference type="GO" id="GO:0004672">
    <property type="term" value="F:protein kinase activity"/>
    <property type="evidence" value="ECO:0007669"/>
    <property type="project" value="InterPro"/>
</dbReference>
<dbReference type="InterPro" id="IPR011009">
    <property type="entry name" value="Kinase-like_dom_sf"/>
</dbReference>
<feature type="domain" description="Guanylate cyclase" evidence="17">
    <location>
        <begin position="182"/>
        <end position="225"/>
    </location>
</feature>
<dbReference type="SMART" id="SM00044">
    <property type="entry name" value="CYCc"/>
    <property type="match status" value="1"/>
</dbReference>
<evidence type="ECO:0000256" key="10">
    <source>
        <dbReference type="ARBA" id="ARBA00023136"/>
    </source>
</evidence>
<keyword evidence="11" id="KW-0325">Glycoprotein</keyword>
<dbReference type="AlphaFoldDB" id="A0A914D8H8"/>
<dbReference type="EC" id="4.6.1.2" evidence="4"/>
<dbReference type="SUPFAM" id="SSF55073">
    <property type="entry name" value="Nucleotide cyclase"/>
    <property type="match status" value="1"/>
</dbReference>
<dbReference type="Pfam" id="PF00069">
    <property type="entry name" value="Pkinase"/>
    <property type="match status" value="1"/>
</dbReference>
<keyword evidence="13" id="KW-0141">cGMP biosynthesis</keyword>
<evidence type="ECO:0000256" key="4">
    <source>
        <dbReference type="ARBA" id="ARBA00012202"/>
    </source>
</evidence>
<dbReference type="GO" id="GO:0004383">
    <property type="term" value="F:guanylate cyclase activity"/>
    <property type="evidence" value="ECO:0007669"/>
    <property type="project" value="UniProtKB-EC"/>
</dbReference>
<dbReference type="GO" id="GO:0007168">
    <property type="term" value="P:receptor guanylyl cyclase signaling pathway"/>
    <property type="evidence" value="ECO:0007669"/>
    <property type="project" value="TreeGrafter"/>
</dbReference>
<keyword evidence="14" id="KW-0175">Coiled coil</keyword>
<keyword evidence="5" id="KW-1003">Cell membrane</keyword>
<dbReference type="Pfam" id="PF07701">
    <property type="entry name" value="HNOBA"/>
    <property type="match status" value="1"/>
</dbReference>
<dbReference type="GO" id="GO:0005886">
    <property type="term" value="C:plasma membrane"/>
    <property type="evidence" value="ECO:0007669"/>
    <property type="project" value="UniProtKB-SubCell"/>
</dbReference>
<dbReference type="Gene3D" id="1.10.510.10">
    <property type="entry name" value="Transferase(Phosphotransferase) domain 1"/>
    <property type="match status" value="1"/>
</dbReference>
<dbReference type="CDD" id="cd07302">
    <property type="entry name" value="CHD"/>
    <property type="match status" value="1"/>
</dbReference>
<accession>A0A914D8H8</accession>
<dbReference type="InterPro" id="IPR029787">
    <property type="entry name" value="Nucleotide_cyclase"/>
</dbReference>
<comment type="subcellular location">
    <subcellularLocation>
        <location evidence="2">Cell membrane</location>
    </subcellularLocation>
    <subcellularLocation>
        <location evidence="3">Membrane</location>
        <topology evidence="3">Single-pass type I membrane protein</topology>
    </subcellularLocation>
</comment>
<feature type="region of interest" description="Disordered" evidence="15">
    <location>
        <begin position="225"/>
        <end position="256"/>
    </location>
</feature>
<dbReference type="Pfam" id="PF00211">
    <property type="entry name" value="Guanylate_cyc"/>
    <property type="match status" value="1"/>
</dbReference>
<dbReference type="GO" id="GO:0004016">
    <property type="term" value="F:adenylate cyclase activity"/>
    <property type="evidence" value="ECO:0007669"/>
    <property type="project" value="TreeGrafter"/>
</dbReference>
<organism evidence="18 19">
    <name type="scientific">Acrobeloides nanus</name>
    <dbReference type="NCBI Taxonomy" id="290746"/>
    <lineage>
        <taxon>Eukaryota</taxon>
        <taxon>Metazoa</taxon>
        <taxon>Ecdysozoa</taxon>
        <taxon>Nematoda</taxon>
        <taxon>Chromadorea</taxon>
        <taxon>Rhabditida</taxon>
        <taxon>Tylenchina</taxon>
        <taxon>Cephalobomorpha</taxon>
        <taxon>Cephaloboidea</taxon>
        <taxon>Cephalobidae</taxon>
        <taxon>Acrobeloides</taxon>
    </lineage>
</organism>
<dbReference type="GO" id="GO:0005524">
    <property type="term" value="F:ATP binding"/>
    <property type="evidence" value="ECO:0007669"/>
    <property type="project" value="InterPro"/>
</dbReference>
<evidence type="ECO:0000256" key="8">
    <source>
        <dbReference type="ARBA" id="ARBA00022741"/>
    </source>
</evidence>
<dbReference type="PANTHER" id="PTHR11920">
    <property type="entry name" value="GUANYLYL CYCLASE"/>
    <property type="match status" value="1"/>
</dbReference>
<keyword evidence="6" id="KW-0812">Transmembrane</keyword>
<feature type="coiled-coil region" evidence="14">
    <location>
        <begin position="123"/>
        <end position="150"/>
    </location>
</feature>
<evidence type="ECO:0000259" key="17">
    <source>
        <dbReference type="PROSITE" id="PS50125"/>
    </source>
</evidence>
<evidence type="ECO:0000256" key="7">
    <source>
        <dbReference type="ARBA" id="ARBA00022729"/>
    </source>
</evidence>
<feature type="domain" description="Protein kinase" evidence="16">
    <location>
        <begin position="1"/>
        <end position="107"/>
    </location>
</feature>
<protein>
    <recommendedName>
        <fullName evidence="4">guanylate cyclase</fullName>
        <ecNumber evidence="4">4.6.1.2</ecNumber>
    </recommendedName>
</protein>
<dbReference type="PROSITE" id="PS50011">
    <property type="entry name" value="PROTEIN_KINASE_DOM"/>
    <property type="match status" value="1"/>
</dbReference>
<keyword evidence="9" id="KW-1133">Transmembrane helix</keyword>
<comment type="catalytic activity">
    <reaction evidence="1">
        <text>GTP = 3',5'-cyclic GMP + diphosphate</text>
        <dbReference type="Rhea" id="RHEA:13665"/>
        <dbReference type="ChEBI" id="CHEBI:33019"/>
        <dbReference type="ChEBI" id="CHEBI:37565"/>
        <dbReference type="ChEBI" id="CHEBI:57746"/>
        <dbReference type="EC" id="4.6.1.2"/>
    </reaction>
</comment>
<dbReference type="WBParaSite" id="ACRNAN_scaffold1980.g32147.t1">
    <property type="protein sequence ID" value="ACRNAN_scaffold1980.g32147.t1"/>
    <property type="gene ID" value="ACRNAN_scaffold1980.g32147"/>
</dbReference>
<dbReference type="InterPro" id="IPR000719">
    <property type="entry name" value="Prot_kinase_dom"/>
</dbReference>
<evidence type="ECO:0000256" key="5">
    <source>
        <dbReference type="ARBA" id="ARBA00022475"/>
    </source>
</evidence>
<evidence type="ECO:0000256" key="13">
    <source>
        <dbReference type="ARBA" id="ARBA00023293"/>
    </source>
</evidence>
<dbReference type="PROSITE" id="PS50125">
    <property type="entry name" value="GUANYLATE_CYCLASE_2"/>
    <property type="match status" value="1"/>
</dbReference>
<evidence type="ECO:0000259" key="16">
    <source>
        <dbReference type="PROSITE" id="PS50011"/>
    </source>
</evidence>
<dbReference type="Gene3D" id="6.10.250.780">
    <property type="match status" value="1"/>
</dbReference>
<keyword evidence="7" id="KW-0732">Signal</keyword>
<evidence type="ECO:0000313" key="19">
    <source>
        <dbReference type="WBParaSite" id="ACRNAN_scaffold1980.g32147.t1"/>
    </source>
</evidence>
<keyword evidence="10" id="KW-0472">Membrane</keyword>
<keyword evidence="18" id="KW-1185">Reference proteome</keyword>
<evidence type="ECO:0000256" key="14">
    <source>
        <dbReference type="SAM" id="Coils"/>
    </source>
</evidence>
<dbReference type="Proteomes" id="UP000887540">
    <property type="component" value="Unplaced"/>
</dbReference>
<evidence type="ECO:0000256" key="1">
    <source>
        <dbReference type="ARBA" id="ARBA00001436"/>
    </source>
</evidence>
<keyword evidence="12" id="KW-0456">Lyase</keyword>
<dbReference type="PANTHER" id="PTHR11920:SF495">
    <property type="entry name" value="RECEPTOR-TYPE GUANYLATE CYCLASE GCY-7"/>
    <property type="match status" value="1"/>
</dbReference>
<dbReference type="Gene3D" id="3.30.70.1230">
    <property type="entry name" value="Nucleotide cyclase"/>
    <property type="match status" value="1"/>
</dbReference>
<sequence>MQSLLWAAPEIIRSNNIQGTKAGDIYSLAIIASEIVTKRAVWNITDSLISEEEIVYRVKKGGFNPPRPALIIDPTLELNSSILHLIRDCWTEEPEQRPRIETVRSLLRAMQNGQSNNLMNNVFTMLEQYANNLEQEVEERTKELMEEKKKSDILLYRMLPKAVADKLKLGQVVEPEAYEQVTVFFSDVVSFTSLASRCTPLQVVNLLNDLYTMFDTIIEEHGVYKAGPNPSESRPVPSSGHVPVRPGPILDPSRMNEPLRPNGPGTGWIWAGLAIRTQTWIDYYVIAIYK</sequence>
<dbReference type="InterPro" id="IPR001054">
    <property type="entry name" value="A/G_cyclase"/>
</dbReference>
<evidence type="ECO:0000256" key="6">
    <source>
        <dbReference type="ARBA" id="ARBA00022692"/>
    </source>
</evidence>
<evidence type="ECO:0000256" key="3">
    <source>
        <dbReference type="ARBA" id="ARBA00004479"/>
    </source>
</evidence>
<name>A0A914D8H8_9BILA</name>
<keyword evidence="8" id="KW-0547">Nucleotide-binding</keyword>
<evidence type="ECO:0000256" key="2">
    <source>
        <dbReference type="ARBA" id="ARBA00004236"/>
    </source>
</evidence>
<evidence type="ECO:0000313" key="18">
    <source>
        <dbReference type="Proteomes" id="UP000887540"/>
    </source>
</evidence>
<dbReference type="SUPFAM" id="SSF56112">
    <property type="entry name" value="Protein kinase-like (PK-like)"/>
    <property type="match status" value="1"/>
</dbReference>